<accession>A0A1F4Q0J7</accession>
<comment type="caution">
    <text evidence="1">The sequence shown here is derived from an EMBL/GenBank/DDBJ whole genome shotgun (WGS) entry which is preliminary data.</text>
</comment>
<name>A0A1F4Q0J7_UNCSA</name>
<proteinExistence type="predicted"/>
<evidence type="ECO:0000313" key="1">
    <source>
        <dbReference type="EMBL" id="OGB89376.1"/>
    </source>
</evidence>
<reference evidence="1 2" key="1">
    <citation type="journal article" date="2016" name="Nat. Commun.">
        <title>Thousands of microbial genomes shed light on interconnected biogeochemical processes in an aquifer system.</title>
        <authorList>
            <person name="Anantharaman K."/>
            <person name="Brown C.T."/>
            <person name="Hug L.A."/>
            <person name="Sharon I."/>
            <person name="Castelle C.J."/>
            <person name="Probst A.J."/>
            <person name="Thomas B.C."/>
            <person name="Singh A."/>
            <person name="Wilkins M.J."/>
            <person name="Karaoz U."/>
            <person name="Brodie E.L."/>
            <person name="Williams K.H."/>
            <person name="Hubbard S.S."/>
            <person name="Banfield J.F."/>
        </authorList>
    </citation>
    <scope>NUCLEOTIDE SEQUENCE [LARGE SCALE GENOMIC DNA]</scope>
</reference>
<sequence>MKDLLAREIEELSKIKKIETANLVAQAIKIGVTKLWQEMILARYLYKKITRREAIKLAGIDNVRLAEKQKKIVLEDVRWGLEHA</sequence>
<protein>
    <submittedName>
        <fullName evidence="1">Uncharacterized protein</fullName>
    </submittedName>
</protein>
<dbReference type="AlphaFoldDB" id="A0A1F4Q0J7"/>
<evidence type="ECO:0000313" key="2">
    <source>
        <dbReference type="Proteomes" id="UP000178724"/>
    </source>
</evidence>
<organism evidence="1 2">
    <name type="scientific">candidate division WOR-1 bacterium RIFCSPHIGHO2_01_FULL_53_15</name>
    <dbReference type="NCBI Taxonomy" id="1802564"/>
    <lineage>
        <taxon>Bacteria</taxon>
        <taxon>Bacillati</taxon>
        <taxon>Saganbacteria</taxon>
    </lineage>
</organism>
<dbReference type="EMBL" id="METM01000026">
    <property type="protein sequence ID" value="OGB89376.1"/>
    <property type="molecule type" value="Genomic_DNA"/>
</dbReference>
<gene>
    <name evidence="1" type="ORF">A2625_07795</name>
</gene>
<dbReference type="Proteomes" id="UP000178724">
    <property type="component" value="Unassembled WGS sequence"/>
</dbReference>